<dbReference type="EMBL" id="CP095075">
    <property type="protein sequence ID" value="UOR10884.1"/>
    <property type="molecule type" value="Genomic_DNA"/>
</dbReference>
<reference evidence="4" key="1">
    <citation type="submission" date="2022-04" db="EMBL/GenBank/DDBJ databases">
        <title>Halobacillus sp. isolated from saltern.</title>
        <authorList>
            <person name="Won M."/>
            <person name="Lee C.-M."/>
            <person name="Woen H.-Y."/>
            <person name="Kwon S.-W."/>
        </authorList>
    </citation>
    <scope>NUCLEOTIDE SEQUENCE</scope>
    <source>
        <strain evidence="4">SSHM10-5</strain>
    </source>
</reference>
<organism evidence="4 5">
    <name type="scientific">Halobacillus amylolyticus</name>
    <dbReference type="NCBI Taxonomy" id="2932259"/>
    <lineage>
        <taxon>Bacteria</taxon>
        <taxon>Bacillati</taxon>
        <taxon>Bacillota</taxon>
        <taxon>Bacilli</taxon>
        <taxon>Bacillales</taxon>
        <taxon>Bacillaceae</taxon>
        <taxon>Halobacillus</taxon>
    </lineage>
</organism>
<accession>A0ABY4H7P2</accession>
<dbReference type="InterPro" id="IPR029052">
    <property type="entry name" value="Metallo-depent_PP-like"/>
</dbReference>
<feature type="domain" description="Calcineurin-like phosphoesterase" evidence="3">
    <location>
        <begin position="5"/>
        <end position="169"/>
    </location>
</feature>
<dbReference type="SUPFAM" id="SSF56300">
    <property type="entry name" value="Metallo-dependent phosphatases"/>
    <property type="match status" value="1"/>
</dbReference>
<evidence type="ECO:0000313" key="5">
    <source>
        <dbReference type="Proteomes" id="UP000830326"/>
    </source>
</evidence>
<dbReference type="InterPro" id="IPR004843">
    <property type="entry name" value="Calcineurin-like_PHP"/>
</dbReference>
<evidence type="ECO:0000256" key="1">
    <source>
        <dbReference type="ARBA" id="ARBA00022723"/>
    </source>
</evidence>
<dbReference type="Pfam" id="PF00149">
    <property type="entry name" value="Metallophos"/>
    <property type="match status" value="1"/>
</dbReference>
<dbReference type="InterPro" id="IPR051158">
    <property type="entry name" value="Metallophosphoesterase_sf"/>
</dbReference>
<proteinExistence type="predicted"/>
<dbReference type="Gene3D" id="3.60.21.10">
    <property type="match status" value="1"/>
</dbReference>
<protein>
    <submittedName>
        <fullName evidence="4">Metallophosphoesterase</fullName>
    </submittedName>
</protein>
<name>A0ABY4H7P2_9BACI</name>
<sequence length="237" mass="26956">MWLDNDRNLEDMVETIIERDPDIVLLLGDYVYHSVENHEEEMEKVVSYLKPLAETDIPVFASLGNHDYSMSEKDGNPNIETAERVIRKLGMIGIEVLQNESVPVTLGETEEPLYLVGIGARWPEKDHLEEAYEELEEKAPRFSFMHNPNTFVKIEANHAPVAVAGHTHGGQIRIPFTPHWSWKNLIVEGEAHMDGWIEEDYGAEGNHLYVNRGIGVSIAPIRINNFPEITEFTLQQG</sequence>
<keyword evidence="2" id="KW-0378">Hydrolase</keyword>
<keyword evidence="5" id="KW-1185">Reference proteome</keyword>
<evidence type="ECO:0000313" key="4">
    <source>
        <dbReference type="EMBL" id="UOR10884.1"/>
    </source>
</evidence>
<dbReference type="RefSeq" id="WP_245030320.1">
    <property type="nucleotide sequence ID" value="NZ_CP095075.1"/>
</dbReference>
<evidence type="ECO:0000259" key="3">
    <source>
        <dbReference type="Pfam" id="PF00149"/>
    </source>
</evidence>
<dbReference type="PANTHER" id="PTHR31302:SF31">
    <property type="entry name" value="PHOSPHODIESTERASE YAEI"/>
    <property type="match status" value="1"/>
</dbReference>
<gene>
    <name evidence="4" type="ORF">MUO15_14885</name>
</gene>
<keyword evidence="1" id="KW-0479">Metal-binding</keyword>
<dbReference type="Proteomes" id="UP000830326">
    <property type="component" value="Chromosome"/>
</dbReference>
<evidence type="ECO:0000256" key="2">
    <source>
        <dbReference type="ARBA" id="ARBA00022801"/>
    </source>
</evidence>
<dbReference type="PANTHER" id="PTHR31302">
    <property type="entry name" value="TRANSMEMBRANE PROTEIN WITH METALLOPHOSPHOESTERASE DOMAIN-RELATED"/>
    <property type="match status" value="1"/>
</dbReference>